<evidence type="ECO:0000256" key="1">
    <source>
        <dbReference type="ARBA" id="ARBA00023015"/>
    </source>
</evidence>
<dbReference type="Gene3D" id="2.60.120.10">
    <property type="entry name" value="Jelly Rolls"/>
    <property type="match status" value="1"/>
</dbReference>
<keyword evidence="3" id="KW-0804">Transcription</keyword>
<dbReference type="InterPro" id="IPR000595">
    <property type="entry name" value="cNMP-bd_dom"/>
</dbReference>
<dbReference type="GO" id="GO:0006355">
    <property type="term" value="P:regulation of DNA-templated transcription"/>
    <property type="evidence" value="ECO:0007669"/>
    <property type="project" value="InterPro"/>
</dbReference>
<sequence>MHGGAQRWLQLAAGNGAARPERTEMTASRKAAAKPIKDHPFVIKLSRSIQLDDADLTALDALLSRNVIAKKAKDLIVEGYEYRVLHVVESGFAIRYKLLHNGKRQIVNVILPGDIIGFPACFYEYAVFSVTAIGNMSLHQVPLEAFADLCLSRASIATALVWFAAREAAIYAEHIIDTGRREPLERVAHFLLEMLARLQAAGCASGNSFEMPLSQEGIGDAVGLSAPHISRMLGELKNEGLIAVNGHKVTVLDMAALQILGEFRPAYLGRTPVPDRRR</sequence>
<keyword evidence="2" id="KW-0238">DNA-binding</keyword>
<reference evidence="5 6" key="1">
    <citation type="submission" date="2019-06" db="EMBL/GenBank/DDBJ databases">
        <title>New taxonomy in bacterial strain CC-CFT640, isolated from vineyard.</title>
        <authorList>
            <person name="Lin S.-Y."/>
            <person name="Tsai C.-F."/>
            <person name="Young C.-C."/>
        </authorList>
    </citation>
    <scope>NUCLEOTIDE SEQUENCE [LARGE SCALE GENOMIC DNA]</scope>
    <source>
        <strain evidence="5 6">CC-CFT640</strain>
    </source>
</reference>
<dbReference type="InterPro" id="IPR018490">
    <property type="entry name" value="cNMP-bd_dom_sf"/>
</dbReference>
<dbReference type="Gene3D" id="1.10.10.10">
    <property type="entry name" value="Winged helix-like DNA-binding domain superfamily/Winged helix DNA-binding domain"/>
    <property type="match status" value="1"/>
</dbReference>
<organism evidence="5 6">
    <name type="scientific">Vineibacter terrae</name>
    <dbReference type="NCBI Taxonomy" id="2586908"/>
    <lineage>
        <taxon>Bacteria</taxon>
        <taxon>Pseudomonadati</taxon>
        <taxon>Pseudomonadota</taxon>
        <taxon>Alphaproteobacteria</taxon>
        <taxon>Hyphomicrobiales</taxon>
        <taxon>Vineibacter</taxon>
    </lineage>
</organism>
<evidence type="ECO:0000256" key="3">
    <source>
        <dbReference type="ARBA" id="ARBA00023163"/>
    </source>
</evidence>
<dbReference type="SUPFAM" id="SSF46785">
    <property type="entry name" value="Winged helix' DNA-binding domain"/>
    <property type="match status" value="1"/>
</dbReference>
<dbReference type="AlphaFoldDB" id="A0A5C8PTV4"/>
<proteinExistence type="predicted"/>
<keyword evidence="6" id="KW-1185">Reference proteome</keyword>
<dbReference type="PROSITE" id="PS51063">
    <property type="entry name" value="HTH_CRP_2"/>
    <property type="match status" value="1"/>
</dbReference>
<keyword evidence="1" id="KW-0805">Transcription regulation</keyword>
<dbReference type="Proteomes" id="UP000321638">
    <property type="component" value="Unassembled WGS sequence"/>
</dbReference>
<gene>
    <name evidence="5" type="ORF">FHP25_03820</name>
</gene>
<dbReference type="InterPro" id="IPR036388">
    <property type="entry name" value="WH-like_DNA-bd_sf"/>
</dbReference>
<dbReference type="Pfam" id="PF00027">
    <property type="entry name" value="cNMP_binding"/>
    <property type="match status" value="1"/>
</dbReference>
<comment type="caution">
    <text evidence="5">The sequence shown here is derived from an EMBL/GenBank/DDBJ whole genome shotgun (WGS) entry which is preliminary data.</text>
</comment>
<dbReference type="OrthoDB" id="7584044at2"/>
<dbReference type="InterPro" id="IPR014710">
    <property type="entry name" value="RmlC-like_jellyroll"/>
</dbReference>
<evidence type="ECO:0000259" key="4">
    <source>
        <dbReference type="PROSITE" id="PS51063"/>
    </source>
</evidence>
<dbReference type="EMBL" id="VDUZ01000003">
    <property type="protein sequence ID" value="TXL81667.1"/>
    <property type="molecule type" value="Genomic_DNA"/>
</dbReference>
<dbReference type="InterPro" id="IPR036390">
    <property type="entry name" value="WH_DNA-bd_sf"/>
</dbReference>
<dbReference type="CDD" id="cd00038">
    <property type="entry name" value="CAP_ED"/>
    <property type="match status" value="1"/>
</dbReference>
<evidence type="ECO:0000313" key="5">
    <source>
        <dbReference type="EMBL" id="TXL81667.1"/>
    </source>
</evidence>
<feature type="domain" description="HTH crp-type" evidence="4">
    <location>
        <begin position="181"/>
        <end position="255"/>
    </location>
</feature>
<name>A0A5C8PTV4_9HYPH</name>
<dbReference type="InterPro" id="IPR012318">
    <property type="entry name" value="HTH_CRP"/>
</dbReference>
<accession>A0A5C8PTV4</accession>
<dbReference type="Pfam" id="PF13545">
    <property type="entry name" value="HTH_Crp_2"/>
    <property type="match status" value="1"/>
</dbReference>
<protein>
    <submittedName>
        <fullName evidence="5">Crp/Fnr family transcriptional regulator</fullName>
    </submittedName>
</protein>
<dbReference type="SMART" id="SM00419">
    <property type="entry name" value="HTH_CRP"/>
    <property type="match status" value="1"/>
</dbReference>
<dbReference type="SUPFAM" id="SSF51206">
    <property type="entry name" value="cAMP-binding domain-like"/>
    <property type="match status" value="1"/>
</dbReference>
<dbReference type="GO" id="GO:0003677">
    <property type="term" value="F:DNA binding"/>
    <property type="evidence" value="ECO:0007669"/>
    <property type="project" value="UniProtKB-KW"/>
</dbReference>
<evidence type="ECO:0000313" key="6">
    <source>
        <dbReference type="Proteomes" id="UP000321638"/>
    </source>
</evidence>
<evidence type="ECO:0000256" key="2">
    <source>
        <dbReference type="ARBA" id="ARBA00023125"/>
    </source>
</evidence>